<feature type="region of interest" description="Disordered" evidence="1">
    <location>
        <begin position="239"/>
        <end position="269"/>
    </location>
</feature>
<protein>
    <submittedName>
        <fullName evidence="2">Uncharacterized protein</fullName>
    </submittedName>
</protein>
<organism evidence="2 3">
    <name type="scientific">Caerostris extrusa</name>
    <name type="common">Bark spider</name>
    <name type="synonym">Caerostris bankana</name>
    <dbReference type="NCBI Taxonomy" id="172846"/>
    <lineage>
        <taxon>Eukaryota</taxon>
        <taxon>Metazoa</taxon>
        <taxon>Ecdysozoa</taxon>
        <taxon>Arthropoda</taxon>
        <taxon>Chelicerata</taxon>
        <taxon>Arachnida</taxon>
        <taxon>Araneae</taxon>
        <taxon>Araneomorphae</taxon>
        <taxon>Entelegynae</taxon>
        <taxon>Araneoidea</taxon>
        <taxon>Araneidae</taxon>
        <taxon>Caerostris</taxon>
    </lineage>
</organism>
<dbReference type="Proteomes" id="UP001054945">
    <property type="component" value="Unassembled WGS sequence"/>
</dbReference>
<proteinExistence type="predicted"/>
<gene>
    <name evidence="2" type="ORF">CEXT_317861</name>
</gene>
<reference evidence="2 3" key="1">
    <citation type="submission" date="2021-06" db="EMBL/GenBank/DDBJ databases">
        <title>Caerostris extrusa draft genome.</title>
        <authorList>
            <person name="Kono N."/>
            <person name="Arakawa K."/>
        </authorList>
    </citation>
    <scope>NUCLEOTIDE SEQUENCE [LARGE SCALE GENOMIC DNA]</scope>
</reference>
<comment type="caution">
    <text evidence="2">The sequence shown here is derived from an EMBL/GenBank/DDBJ whole genome shotgun (WGS) entry which is preliminary data.</text>
</comment>
<name>A0AAV4X2W4_CAEEX</name>
<evidence type="ECO:0000256" key="1">
    <source>
        <dbReference type="SAM" id="MobiDB-lite"/>
    </source>
</evidence>
<feature type="compositionally biased region" description="Polar residues" evidence="1">
    <location>
        <begin position="239"/>
        <end position="249"/>
    </location>
</feature>
<accession>A0AAV4X2W4</accession>
<feature type="compositionally biased region" description="Basic and acidic residues" evidence="1">
    <location>
        <begin position="253"/>
        <end position="266"/>
    </location>
</feature>
<evidence type="ECO:0000313" key="3">
    <source>
        <dbReference type="Proteomes" id="UP001054945"/>
    </source>
</evidence>
<keyword evidence="3" id="KW-1185">Reference proteome</keyword>
<dbReference type="EMBL" id="BPLR01017054">
    <property type="protein sequence ID" value="GIY88350.1"/>
    <property type="molecule type" value="Genomic_DNA"/>
</dbReference>
<dbReference type="AlphaFoldDB" id="A0AAV4X2W4"/>
<evidence type="ECO:0000313" key="2">
    <source>
        <dbReference type="EMBL" id="GIY88350.1"/>
    </source>
</evidence>
<sequence>MFLDSEVSTFEEHMDSFQLASNESTVKTSYPSTSTVFYPENNDTDFISSVEILSSVPNTNEISTLHDTILTHETTTVLSVDITHETISDLHPEGSKFDYKTNTSEDKIVPESSNEISENKTDMTNEIFESTTEISYQENQSKDYSNAQNVFITTTNSQEDTNKNLTVNPADEDDETELNVTENLNSTVYDEIENETATLMEQSESILESETLQTNFNTPIYIQQTTKSEEDLNKVSEEMNSSEDITTVPVTEHSTDSSNDHFDKNNNTENLLDNTVNGLDIESIISGDTVLSHTSEEENDIETVSQFTTFVIGEGNKITTSTIPEFVTKDEVSTINTEILHRASTTLQHSDEIAITTTEPIYISFDSNEDETKETLIEKDVNVPVNTINNDYENLDSETIINNPSNDYPAVPIFGQELNDTSFSTTIISNFSELSTFDNHINTSTDAESFEPEFSTNLSDHYTTKFSNDNEPSTLAVEEDMLHPVVNNFTQLSEIEKNPSTPIDEFKFGSDSKPSISQTNSSTLSSIEEFTSAENNSSIEDSELLSTGEENINNENNFNITSEQDSFSLNTENTETSFITEEIQSKENLSTATSVNDENIPINLEYTENQNLDINILHQSTKTQCSYFDN</sequence>